<keyword evidence="3" id="KW-1185">Reference proteome</keyword>
<reference evidence="2" key="1">
    <citation type="submission" date="2024-01" db="EMBL/GenBank/DDBJ databases">
        <title>First draft genome sequence data of TA4-1, the type strain of Gram-positive actinobacterium Streptomyces chiangmaiensis.</title>
        <authorList>
            <person name="Yasawong M."/>
            <person name="Nantapong N."/>
        </authorList>
    </citation>
    <scope>NUCLEOTIDE SEQUENCE</scope>
    <source>
        <strain evidence="2">TA4-1</strain>
    </source>
</reference>
<evidence type="ECO:0000259" key="1">
    <source>
        <dbReference type="Pfam" id="PF01348"/>
    </source>
</evidence>
<evidence type="ECO:0000313" key="2">
    <source>
        <dbReference type="EMBL" id="MED7829029.1"/>
    </source>
</evidence>
<name>A0ABU7G0Y8_9ACTN</name>
<keyword evidence="2" id="KW-0695">RNA-directed DNA polymerase</keyword>
<dbReference type="RefSeq" id="WP_329513311.1">
    <property type="nucleotide sequence ID" value="NZ_JAYWVC010000659.1"/>
</dbReference>
<dbReference type="PANTHER" id="PTHR33642:SF4">
    <property type="entry name" value="COX1_OXI3 INTRON 1 PROTEIN-RELATED"/>
    <property type="match status" value="1"/>
</dbReference>
<sequence length="272" mass="31130">LLGFTGPKAEAEEIKARIATFLRETLGLELNTTKTLITHARSQRARFLGYDITVQHSSTKITRSRRSVNGKIALRVPSDAVKAQCARYRQHGKSWHRSRLQNLDDYDIVRIYGAEYRGVVNYYLLAQDVWRLRTLRWHAETSMLKTLAAKHRSTVTKMAARHQAKVITGDGLRTCFEAKRKRKGKPDLVARFGGIILRQDRRAVITDPAPVPARVPRKELLMRLRTRKCELCENGTTVAVHQVAGLKELERPGTDRPAWAELMVRMRRKTLV</sequence>
<keyword evidence="2" id="KW-0808">Transferase</keyword>
<feature type="non-terminal residue" evidence="2">
    <location>
        <position position="272"/>
    </location>
</feature>
<organism evidence="2 3">
    <name type="scientific">Streptomyces chiangmaiensis</name>
    <dbReference type="NCBI Taxonomy" id="766497"/>
    <lineage>
        <taxon>Bacteria</taxon>
        <taxon>Bacillati</taxon>
        <taxon>Actinomycetota</taxon>
        <taxon>Actinomycetes</taxon>
        <taxon>Kitasatosporales</taxon>
        <taxon>Streptomycetaceae</taxon>
        <taxon>Streptomyces</taxon>
    </lineage>
</organism>
<dbReference type="PANTHER" id="PTHR33642">
    <property type="entry name" value="COX1/OXI3 INTRON 1 PROTEIN-RELATED"/>
    <property type="match status" value="1"/>
</dbReference>
<dbReference type="Proteomes" id="UP001333996">
    <property type="component" value="Unassembled WGS sequence"/>
</dbReference>
<dbReference type="Pfam" id="PF01348">
    <property type="entry name" value="Intron_maturas2"/>
    <property type="match status" value="1"/>
</dbReference>
<gene>
    <name evidence="2" type="ORF">VXC91_46255</name>
</gene>
<proteinExistence type="predicted"/>
<feature type="non-terminal residue" evidence="2">
    <location>
        <position position="1"/>
    </location>
</feature>
<dbReference type="GO" id="GO:0003964">
    <property type="term" value="F:RNA-directed DNA polymerase activity"/>
    <property type="evidence" value="ECO:0007669"/>
    <property type="project" value="UniProtKB-KW"/>
</dbReference>
<protein>
    <submittedName>
        <fullName evidence="2">Group II intron reverse transcriptase/maturase</fullName>
    </submittedName>
</protein>
<evidence type="ECO:0000313" key="3">
    <source>
        <dbReference type="Proteomes" id="UP001333996"/>
    </source>
</evidence>
<accession>A0ABU7G0Y8</accession>
<dbReference type="InterPro" id="IPR024937">
    <property type="entry name" value="Domain_X"/>
</dbReference>
<keyword evidence="2" id="KW-0548">Nucleotidyltransferase</keyword>
<feature type="domain" description="Domain X" evidence="1">
    <location>
        <begin position="85"/>
        <end position="192"/>
    </location>
</feature>
<comment type="caution">
    <text evidence="2">The sequence shown here is derived from an EMBL/GenBank/DDBJ whole genome shotgun (WGS) entry which is preliminary data.</text>
</comment>
<dbReference type="EMBL" id="JAYWVC010000659">
    <property type="protein sequence ID" value="MED7829029.1"/>
    <property type="molecule type" value="Genomic_DNA"/>
</dbReference>